<accession>A0A0E9VE60</accession>
<organism evidence="1">
    <name type="scientific">Anguilla anguilla</name>
    <name type="common">European freshwater eel</name>
    <name type="synonym">Muraena anguilla</name>
    <dbReference type="NCBI Taxonomy" id="7936"/>
    <lineage>
        <taxon>Eukaryota</taxon>
        <taxon>Metazoa</taxon>
        <taxon>Chordata</taxon>
        <taxon>Craniata</taxon>
        <taxon>Vertebrata</taxon>
        <taxon>Euteleostomi</taxon>
        <taxon>Actinopterygii</taxon>
        <taxon>Neopterygii</taxon>
        <taxon>Teleostei</taxon>
        <taxon>Anguilliformes</taxon>
        <taxon>Anguillidae</taxon>
        <taxon>Anguilla</taxon>
    </lineage>
</organism>
<evidence type="ECO:0000313" key="1">
    <source>
        <dbReference type="EMBL" id="JAH75730.1"/>
    </source>
</evidence>
<reference evidence="1" key="2">
    <citation type="journal article" date="2015" name="Fish Shellfish Immunol.">
        <title>Early steps in the European eel (Anguilla anguilla)-Vibrio vulnificus interaction in the gills: Role of the RtxA13 toxin.</title>
        <authorList>
            <person name="Callol A."/>
            <person name="Pajuelo D."/>
            <person name="Ebbesson L."/>
            <person name="Teles M."/>
            <person name="MacKenzie S."/>
            <person name="Amaro C."/>
        </authorList>
    </citation>
    <scope>NUCLEOTIDE SEQUENCE</scope>
</reference>
<proteinExistence type="predicted"/>
<dbReference type="AlphaFoldDB" id="A0A0E9VE60"/>
<protein>
    <submittedName>
        <fullName evidence="1">Uncharacterized protein</fullName>
    </submittedName>
</protein>
<dbReference type="EMBL" id="GBXM01032847">
    <property type="protein sequence ID" value="JAH75730.1"/>
    <property type="molecule type" value="Transcribed_RNA"/>
</dbReference>
<sequence length="29" mass="3231">MHMQNDIYIEVPFDDISPSSVSACDTLSD</sequence>
<name>A0A0E9VE60_ANGAN</name>
<reference evidence="1" key="1">
    <citation type="submission" date="2014-11" db="EMBL/GenBank/DDBJ databases">
        <authorList>
            <person name="Amaro Gonzalez C."/>
        </authorList>
    </citation>
    <scope>NUCLEOTIDE SEQUENCE</scope>
</reference>